<dbReference type="Proteomes" id="UP000634206">
    <property type="component" value="Unassembled WGS sequence"/>
</dbReference>
<proteinExistence type="inferred from homology"/>
<dbReference type="EMBL" id="JAENIG010000005">
    <property type="protein sequence ID" value="MBK1855025.1"/>
    <property type="molecule type" value="Genomic_DNA"/>
</dbReference>
<dbReference type="Gene3D" id="3.40.50.720">
    <property type="entry name" value="NAD(P)-binding Rossmann-like Domain"/>
    <property type="match status" value="1"/>
</dbReference>
<protein>
    <submittedName>
        <fullName evidence="3">SDR family oxidoreductase</fullName>
    </submittedName>
</protein>
<comment type="similarity">
    <text evidence="1">Belongs to the short-chain dehydrogenases/reductases (SDR) family.</text>
</comment>
<evidence type="ECO:0000313" key="4">
    <source>
        <dbReference type="Proteomes" id="UP000634206"/>
    </source>
</evidence>
<evidence type="ECO:0000313" key="3">
    <source>
        <dbReference type="EMBL" id="MBK1855025.1"/>
    </source>
</evidence>
<gene>
    <name evidence="3" type="ORF">JIN83_08640</name>
</gene>
<dbReference type="PRINTS" id="PR00081">
    <property type="entry name" value="GDHRDH"/>
</dbReference>
<dbReference type="InterPro" id="IPR020904">
    <property type="entry name" value="Sc_DH/Rdtase_CS"/>
</dbReference>
<dbReference type="PRINTS" id="PR00080">
    <property type="entry name" value="SDRFAMILY"/>
</dbReference>
<dbReference type="AlphaFoldDB" id="A0AAE2SEF0"/>
<dbReference type="PANTHER" id="PTHR42760">
    <property type="entry name" value="SHORT-CHAIN DEHYDROGENASES/REDUCTASES FAMILY MEMBER"/>
    <property type="match status" value="1"/>
</dbReference>
<reference evidence="3" key="1">
    <citation type="submission" date="2021-01" db="EMBL/GenBank/DDBJ databases">
        <title>Modified the classification status of verrucomicrobia.</title>
        <authorList>
            <person name="Feng X."/>
        </authorList>
    </citation>
    <scope>NUCLEOTIDE SEQUENCE</scope>
    <source>
        <strain evidence="3">5K15</strain>
    </source>
</reference>
<dbReference type="InterPro" id="IPR036291">
    <property type="entry name" value="NAD(P)-bd_dom_sf"/>
</dbReference>
<dbReference type="PROSITE" id="PS00061">
    <property type="entry name" value="ADH_SHORT"/>
    <property type="match status" value="1"/>
</dbReference>
<keyword evidence="4" id="KW-1185">Reference proteome</keyword>
<evidence type="ECO:0000256" key="2">
    <source>
        <dbReference type="ARBA" id="ARBA00023002"/>
    </source>
</evidence>
<dbReference type="GO" id="GO:0016616">
    <property type="term" value="F:oxidoreductase activity, acting on the CH-OH group of donors, NAD or NADP as acceptor"/>
    <property type="evidence" value="ECO:0007669"/>
    <property type="project" value="TreeGrafter"/>
</dbReference>
<dbReference type="RefSeq" id="WP_309489638.1">
    <property type="nucleotide sequence ID" value="NZ_JAENIG010000005.1"/>
</dbReference>
<dbReference type="SUPFAM" id="SSF51735">
    <property type="entry name" value="NAD(P)-binding Rossmann-fold domains"/>
    <property type="match status" value="1"/>
</dbReference>
<evidence type="ECO:0000256" key="1">
    <source>
        <dbReference type="ARBA" id="ARBA00006484"/>
    </source>
</evidence>
<name>A0AAE2SEF0_9BACT</name>
<accession>A0AAE2SEF0</accession>
<sequence>MDFLNSLYNLKGQVAVVIGGTGNLCGCMGIALAQAGAEVILVGRNPESAIEKLAAIDEIGGKSWFYQADVSKRSDLEDLLSEVVSRSGKVDILVNGAGLGSGTPFLEIDEEEYARLMDINFHSVFRACQIFGDYFIKRHEPSSIINMGSMAGKMPISGLFTYSAAKAAVHNLSKNLAREWAEHDIRVNTLVPGFFPSAQASQKGDETRALEILRHTPMSRFGMANELTGATLLLASNAASSFITGSEIVIDGGFSAMTI</sequence>
<dbReference type="FunFam" id="3.40.50.720:FF:000084">
    <property type="entry name" value="Short-chain dehydrogenase reductase"/>
    <property type="match status" value="1"/>
</dbReference>
<dbReference type="PANTHER" id="PTHR42760:SF115">
    <property type="entry name" value="3-OXOACYL-[ACYL-CARRIER-PROTEIN] REDUCTASE FABG"/>
    <property type="match status" value="1"/>
</dbReference>
<dbReference type="InterPro" id="IPR002347">
    <property type="entry name" value="SDR_fam"/>
</dbReference>
<dbReference type="Pfam" id="PF13561">
    <property type="entry name" value="adh_short_C2"/>
    <property type="match status" value="1"/>
</dbReference>
<organism evidence="3 4">
    <name type="scientific">Oceaniferula flava</name>
    <dbReference type="NCBI Taxonomy" id="2800421"/>
    <lineage>
        <taxon>Bacteria</taxon>
        <taxon>Pseudomonadati</taxon>
        <taxon>Verrucomicrobiota</taxon>
        <taxon>Verrucomicrobiia</taxon>
        <taxon>Verrucomicrobiales</taxon>
        <taxon>Verrucomicrobiaceae</taxon>
        <taxon>Oceaniferula</taxon>
    </lineage>
</organism>
<keyword evidence="2" id="KW-0560">Oxidoreductase</keyword>
<comment type="caution">
    <text evidence="3">The sequence shown here is derived from an EMBL/GenBank/DDBJ whole genome shotgun (WGS) entry which is preliminary data.</text>
</comment>